<reference evidence="2" key="3">
    <citation type="journal article" date="2019" name="J. ISSAAS">
        <title>Genomics, evolutionary history and diagnostics of the Alternaria alternata species group including apple and Asian pear pathotypes.</title>
        <authorList>
            <person name="Armitage A.D."/>
            <person name="Cockerton H.M."/>
            <person name="Sreenivasaprasad S."/>
            <person name="Woodhall J."/>
            <person name="Lane C."/>
            <person name="Harrison R.J."/>
            <person name="Clarkson J.P."/>
        </authorList>
    </citation>
    <scope>NUCLEOTIDE SEQUENCE</scope>
    <source>
        <strain evidence="2">FERA 1177</strain>
    </source>
</reference>
<dbReference type="Proteomes" id="UP000291422">
    <property type="component" value="Unassembled WGS sequence"/>
</dbReference>
<dbReference type="GeneID" id="29116347"/>
<organism evidence="1 3">
    <name type="scientific">Alternaria alternata</name>
    <name type="common">Alternaria rot fungus</name>
    <name type="synonym">Torula alternata</name>
    <dbReference type="NCBI Taxonomy" id="5599"/>
    <lineage>
        <taxon>Eukaryota</taxon>
        <taxon>Fungi</taxon>
        <taxon>Dikarya</taxon>
        <taxon>Ascomycota</taxon>
        <taxon>Pezizomycotina</taxon>
        <taxon>Dothideomycetes</taxon>
        <taxon>Pleosporomycetidae</taxon>
        <taxon>Pleosporales</taxon>
        <taxon>Pleosporineae</taxon>
        <taxon>Pleosporaceae</taxon>
        <taxon>Alternaria</taxon>
        <taxon>Alternaria sect. Alternaria</taxon>
        <taxon>Alternaria alternata complex</taxon>
    </lineage>
</organism>
<dbReference type="InterPro" id="IPR052158">
    <property type="entry name" value="INH-QAR"/>
</dbReference>
<proteinExistence type="predicted"/>
<protein>
    <recommendedName>
        <fullName evidence="5">DJ-1/PfpI domain-containing protein</fullName>
    </recommendedName>
</protein>
<sequence>MPSPPRSSISFPSSADLFYFCTTSSTSEEDLNIHYAPPSSSSLRIGVIVLGNDQVQLADLAALDLLAMVGRNRICRTNATAVAMENAVDEVDIRYVSVTGEGSFPVTAGTRMPVTNSFANAPQFDILFIPGSFSSSELPVEATSFLTSQCLNPNLIAIMSIASGICHLVQSGILRGTRAAAPKPLLPVLQQQYPETLWQRSAWARHEKVWTSNSSVSALDMVSTWMREYFWDRSQAVEYVLTAAGMGSLYDYDHCDY</sequence>
<dbReference type="PANTHER" id="PTHR43130:SF7">
    <property type="entry name" value="DJ-1_PFPI DOMAIN-CONTAINING PROTEIN"/>
    <property type="match status" value="1"/>
</dbReference>
<evidence type="ECO:0000313" key="3">
    <source>
        <dbReference type="Proteomes" id="UP000077248"/>
    </source>
</evidence>
<dbReference type="PANTHER" id="PTHR43130">
    <property type="entry name" value="ARAC-FAMILY TRANSCRIPTIONAL REGULATOR"/>
    <property type="match status" value="1"/>
</dbReference>
<dbReference type="RefSeq" id="XP_018383794.1">
    <property type="nucleotide sequence ID" value="XM_018530753.1"/>
</dbReference>
<evidence type="ECO:0000313" key="4">
    <source>
        <dbReference type="Proteomes" id="UP000291422"/>
    </source>
</evidence>
<gene>
    <name evidence="2" type="ORF">AA0117_g10442</name>
    <name evidence="1" type="ORF">CC77DRAFT_230293</name>
</gene>
<dbReference type="AlphaFoldDB" id="A0A177DF41"/>
<name>A0A177DF41_ALTAL</name>
<dbReference type="VEuPathDB" id="FungiDB:CC77DRAFT_230293"/>
<evidence type="ECO:0000313" key="1">
    <source>
        <dbReference type="EMBL" id="OAG18373.1"/>
    </source>
</evidence>
<keyword evidence="3" id="KW-1185">Reference proteome</keyword>
<accession>A0A177DF41</accession>
<dbReference type="EMBL" id="KV441484">
    <property type="protein sequence ID" value="OAG18373.1"/>
    <property type="molecule type" value="Genomic_DNA"/>
</dbReference>
<evidence type="ECO:0000313" key="2">
    <source>
        <dbReference type="EMBL" id="RYN70455.1"/>
    </source>
</evidence>
<dbReference type="Proteomes" id="UP000077248">
    <property type="component" value="Unassembled WGS sequence"/>
</dbReference>
<dbReference type="SUPFAM" id="SSF52317">
    <property type="entry name" value="Class I glutamine amidotransferase-like"/>
    <property type="match status" value="1"/>
</dbReference>
<reference evidence="1 3" key="1">
    <citation type="submission" date="2016-05" db="EMBL/GenBank/DDBJ databases">
        <title>Comparative analysis of secretome profiles of manganese(II)-oxidizing ascomycete fungi.</title>
        <authorList>
            <consortium name="DOE Joint Genome Institute"/>
            <person name="Zeiner C.A."/>
            <person name="Purvine S.O."/>
            <person name="Zink E.M."/>
            <person name="Wu S."/>
            <person name="Pasa-Tolic L."/>
            <person name="Chaput D.L."/>
            <person name="Haridas S."/>
            <person name="Grigoriev I.V."/>
            <person name="Santelli C.M."/>
            <person name="Hansel C.M."/>
        </authorList>
    </citation>
    <scope>NUCLEOTIDE SEQUENCE [LARGE SCALE GENOMIC DNA]</scope>
    <source>
        <strain evidence="1 3">SRC1lrK2f</strain>
    </source>
</reference>
<dbReference type="EMBL" id="PDXD01000040">
    <property type="protein sequence ID" value="RYN70455.1"/>
    <property type="molecule type" value="Genomic_DNA"/>
</dbReference>
<dbReference type="InterPro" id="IPR029062">
    <property type="entry name" value="Class_I_gatase-like"/>
</dbReference>
<dbReference type="Gene3D" id="3.40.50.880">
    <property type="match status" value="1"/>
</dbReference>
<evidence type="ECO:0008006" key="5">
    <source>
        <dbReference type="Google" id="ProtNLM"/>
    </source>
</evidence>
<reference evidence="4" key="2">
    <citation type="journal article" date="2019" name="bioRxiv">
        <title>Genomics, evolutionary history and diagnostics of the Alternaria alternata species group including apple and Asian pear pathotypes.</title>
        <authorList>
            <person name="Armitage A.D."/>
            <person name="Cockerton H.M."/>
            <person name="Sreenivasaprasad S."/>
            <person name="Woodhall J.W."/>
            <person name="Lane C.R."/>
            <person name="Harrison R.J."/>
            <person name="Clarkson J.P."/>
        </authorList>
    </citation>
    <scope>NUCLEOTIDE SEQUENCE [LARGE SCALE GENOMIC DNA]</scope>
    <source>
        <strain evidence="4">FERA 1177</strain>
    </source>
</reference>
<dbReference type="OMA" id="YRWIQDG"/>
<dbReference type="KEGG" id="aalt:CC77DRAFT_230293"/>